<comment type="caution">
    <text evidence="2">The sequence shown here is derived from an EMBL/GenBank/DDBJ whole genome shotgun (WGS) entry which is preliminary data.</text>
</comment>
<dbReference type="RefSeq" id="WP_023052102.1">
    <property type="nucleotide sequence ID" value="NZ_CP173065.2"/>
</dbReference>
<dbReference type="STRING" id="1319815.HMPREF0202_02573"/>
<dbReference type="EMBL" id="AXZF01000140">
    <property type="protein sequence ID" value="ERT66673.1"/>
    <property type="molecule type" value="Genomic_DNA"/>
</dbReference>
<name>U7V7F5_9FUSO</name>
<accession>U7V7F5</accession>
<dbReference type="HOGENOM" id="CLU_1774058_0_0_0"/>
<proteinExistence type="predicted"/>
<sequence length="146" mass="16981">MRIIILFMIVGNMLFANSILGYWMTQEGKNGKEAIVLIEKEKNTYIGKIKYIATVDKNFNIISYTNKDEIIDFELVKDFQKVDDVTYKKGRIIDPKSSREYYASVKLEGNKFILKGSLDPHGILGAKRVWKKIDKEYIKKYGDEKL</sequence>
<reference evidence="2 3" key="1">
    <citation type="submission" date="2013-08" db="EMBL/GenBank/DDBJ databases">
        <authorList>
            <person name="Weinstock G."/>
            <person name="Sodergren E."/>
            <person name="Wylie T."/>
            <person name="Fulton L."/>
            <person name="Fulton R."/>
            <person name="Fronick C."/>
            <person name="O'Laughlin M."/>
            <person name="Godfrey J."/>
            <person name="Miner T."/>
            <person name="Herter B."/>
            <person name="Appelbaum E."/>
            <person name="Cordes M."/>
            <person name="Lek S."/>
            <person name="Wollam A."/>
            <person name="Pepin K.H."/>
            <person name="Palsikar V.B."/>
            <person name="Mitreva M."/>
            <person name="Wilson R.K."/>
        </authorList>
    </citation>
    <scope>NUCLEOTIDE SEQUENCE [LARGE SCALE GENOMIC DNA]</scope>
    <source>
        <strain evidence="2 3">ATCC BAA-474</strain>
    </source>
</reference>
<dbReference type="AlphaFoldDB" id="U7V7F5"/>
<dbReference type="InterPro" id="IPR019223">
    <property type="entry name" value="DUF2147"/>
</dbReference>
<evidence type="ECO:0000259" key="1">
    <source>
        <dbReference type="Pfam" id="PF09917"/>
    </source>
</evidence>
<evidence type="ECO:0000313" key="2">
    <source>
        <dbReference type="EMBL" id="ERT66673.1"/>
    </source>
</evidence>
<gene>
    <name evidence="2" type="ORF">HMPREF0202_02573</name>
</gene>
<organism evidence="2 3">
    <name type="scientific">Cetobacterium somerae ATCC BAA-474</name>
    <dbReference type="NCBI Taxonomy" id="1319815"/>
    <lineage>
        <taxon>Bacteria</taxon>
        <taxon>Fusobacteriati</taxon>
        <taxon>Fusobacteriota</taxon>
        <taxon>Fusobacteriia</taxon>
        <taxon>Fusobacteriales</taxon>
        <taxon>Fusobacteriaceae</taxon>
        <taxon>Cetobacterium</taxon>
    </lineage>
</organism>
<dbReference type="Proteomes" id="UP000017081">
    <property type="component" value="Unassembled WGS sequence"/>
</dbReference>
<dbReference type="Pfam" id="PF09917">
    <property type="entry name" value="DUF2147"/>
    <property type="match status" value="1"/>
</dbReference>
<evidence type="ECO:0000313" key="3">
    <source>
        <dbReference type="Proteomes" id="UP000017081"/>
    </source>
</evidence>
<feature type="domain" description="DUF2147" evidence="1">
    <location>
        <begin position="21"/>
        <end position="132"/>
    </location>
</feature>
<protein>
    <recommendedName>
        <fullName evidence="1">DUF2147 domain-containing protein</fullName>
    </recommendedName>
</protein>
<dbReference type="Gene3D" id="2.40.128.520">
    <property type="match status" value="1"/>
</dbReference>
<keyword evidence="3" id="KW-1185">Reference proteome</keyword>